<keyword evidence="3" id="KW-0963">Cytoplasm</keyword>
<dbReference type="NCBIfam" id="TIGR00172">
    <property type="entry name" value="maf"/>
    <property type="match status" value="1"/>
</dbReference>
<dbReference type="Proteomes" id="UP000574276">
    <property type="component" value="Unassembled WGS sequence"/>
</dbReference>
<evidence type="ECO:0000256" key="3">
    <source>
        <dbReference type="HAMAP-Rule" id="MF_00528"/>
    </source>
</evidence>
<accession>A0A839K134</accession>
<sequence length="203" mass="22581">MYKVILASGSPRRKEIMDIMGIKYEVISSDVKEEVRETEPAAMVKALAILKSNAVADIINKEKQKDQEYIIIGADTMVFYEENALGKPKDVEDAVRMISMLSGDTHEVYTGVGIVILHNDGAREELSTAVSTKVSVQDMTMDQIREYVATGEPMDKAGAYAIQGQFGIYIKEIQGDYYNVVGFPIAKIYSMLLKKGIDIKKLK</sequence>
<feature type="site" description="Important for substrate specificity" evidence="3">
    <location>
        <position position="76"/>
    </location>
</feature>
<proteinExistence type="inferred from homology"/>
<evidence type="ECO:0000256" key="1">
    <source>
        <dbReference type="ARBA" id="ARBA00001968"/>
    </source>
</evidence>
<comment type="cofactor">
    <cofactor evidence="1 3">
        <name>a divalent metal cation</name>
        <dbReference type="ChEBI" id="CHEBI:60240"/>
    </cofactor>
</comment>
<keyword evidence="5" id="KW-1185">Reference proteome</keyword>
<dbReference type="CDD" id="cd00555">
    <property type="entry name" value="Maf"/>
    <property type="match status" value="1"/>
</dbReference>
<dbReference type="EC" id="3.6.1.9" evidence="3"/>
<reference evidence="4 5" key="1">
    <citation type="submission" date="2020-07" db="EMBL/GenBank/DDBJ databases">
        <title>Characterization and genome sequencing of isolate MD1, a novel member within the family Lachnospiraceae.</title>
        <authorList>
            <person name="Rettenmaier R."/>
            <person name="Di Bello L."/>
            <person name="Zinser C."/>
            <person name="Scheitz K."/>
            <person name="Liebl W."/>
            <person name="Zverlov V."/>
        </authorList>
    </citation>
    <scope>NUCLEOTIDE SEQUENCE [LARGE SCALE GENOMIC DNA]</scope>
    <source>
        <strain evidence="4 5">MD1</strain>
    </source>
</reference>
<dbReference type="RefSeq" id="WP_228352346.1">
    <property type="nucleotide sequence ID" value="NZ_JACEGA010000001.1"/>
</dbReference>
<dbReference type="Pfam" id="PF02545">
    <property type="entry name" value="Maf"/>
    <property type="match status" value="1"/>
</dbReference>
<protein>
    <recommendedName>
        <fullName evidence="3">dTTP/UTP pyrophosphatase</fullName>
        <shortName evidence="3">dTTPase/UTPase</shortName>
        <ecNumber evidence="3">3.6.1.9</ecNumber>
    </recommendedName>
    <alternativeName>
        <fullName evidence="3">Nucleoside triphosphate pyrophosphatase</fullName>
    </alternativeName>
    <alternativeName>
        <fullName evidence="3">Nucleotide pyrophosphatase</fullName>
        <shortName evidence="3">Nucleotide PPase</shortName>
    </alternativeName>
</protein>
<dbReference type="PIRSF" id="PIRSF006305">
    <property type="entry name" value="Maf"/>
    <property type="match status" value="1"/>
</dbReference>
<keyword evidence="3" id="KW-0546">Nucleotide metabolism</keyword>
<dbReference type="PANTHER" id="PTHR43213:SF5">
    <property type="entry name" value="BIFUNCTIONAL DTTP_UTP PYROPHOSPHATASE_METHYLTRANSFERASE PROTEIN-RELATED"/>
    <property type="match status" value="1"/>
</dbReference>
<dbReference type="InterPro" id="IPR003697">
    <property type="entry name" value="Maf-like"/>
</dbReference>
<feature type="site" description="Important for substrate specificity" evidence="3">
    <location>
        <position position="12"/>
    </location>
</feature>
<dbReference type="HAMAP" id="MF_00528">
    <property type="entry name" value="Maf"/>
    <property type="match status" value="1"/>
</dbReference>
<comment type="catalytic activity">
    <reaction evidence="3">
        <text>UTP + H2O = UMP + diphosphate + H(+)</text>
        <dbReference type="Rhea" id="RHEA:29395"/>
        <dbReference type="ChEBI" id="CHEBI:15377"/>
        <dbReference type="ChEBI" id="CHEBI:15378"/>
        <dbReference type="ChEBI" id="CHEBI:33019"/>
        <dbReference type="ChEBI" id="CHEBI:46398"/>
        <dbReference type="ChEBI" id="CHEBI:57865"/>
        <dbReference type="EC" id="3.6.1.9"/>
    </reaction>
</comment>
<comment type="catalytic activity">
    <reaction evidence="3">
        <text>dTTP + H2O = dTMP + diphosphate + H(+)</text>
        <dbReference type="Rhea" id="RHEA:28534"/>
        <dbReference type="ChEBI" id="CHEBI:15377"/>
        <dbReference type="ChEBI" id="CHEBI:15378"/>
        <dbReference type="ChEBI" id="CHEBI:33019"/>
        <dbReference type="ChEBI" id="CHEBI:37568"/>
        <dbReference type="ChEBI" id="CHEBI:63528"/>
        <dbReference type="EC" id="3.6.1.9"/>
    </reaction>
</comment>
<dbReference type="InterPro" id="IPR029001">
    <property type="entry name" value="ITPase-like_fam"/>
</dbReference>
<feature type="active site" description="Proton acceptor" evidence="3">
    <location>
        <position position="75"/>
    </location>
</feature>
<dbReference type="GO" id="GO:0047429">
    <property type="term" value="F:nucleoside triphosphate diphosphatase activity"/>
    <property type="evidence" value="ECO:0007669"/>
    <property type="project" value="UniProtKB-EC"/>
</dbReference>
<evidence type="ECO:0000313" key="5">
    <source>
        <dbReference type="Proteomes" id="UP000574276"/>
    </source>
</evidence>
<organism evidence="4 5">
    <name type="scientific">Variimorphobacter saccharofermentans</name>
    <dbReference type="NCBI Taxonomy" id="2755051"/>
    <lineage>
        <taxon>Bacteria</taxon>
        <taxon>Bacillati</taxon>
        <taxon>Bacillota</taxon>
        <taxon>Clostridia</taxon>
        <taxon>Lachnospirales</taxon>
        <taxon>Lachnospiraceae</taxon>
        <taxon>Variimorphobacter</taxon>
    </lineage>
</organism>
<comment type="function">
    <text evidence="3">Nucleoside triphosphate pyrophosphatase that hydrolyzes dTTP and UTP. May have a dual role in cell division arrest and in preventing the incorporation of modified nucleotides into cellular nucleic acids.</text>
</comment>
<evidence type="ECO:0000313" key="4">
    <source>
        <dbReference type="EMBL" id="MBB2182639.1"/>
    </source>
</evidence>
<dbReference type="GO" id="GO:0009117">
    <property type="term" value="P:nucleotide metabolic process"/>
    <property type="evidence" value="ECO:0007669"/>
    <property type="project" value="UniProtKB-KW"/>
</dbReference>
<comment type="caution">
    <text evidence="4">The sequence shown here is derived from an EMBL/GenBank/DDBJ whole genome shotgun (WGS) entry which is preliminary data.</text>
</comment>
<comment type="subcellular location">
    <subcellularLocation>
        <location evidence="3">Cytoplasm</location>
    </subcellularLocation>
</comment>
<dbReference type="PANTHER" id="PTHR43213">
    <property type="entry name" value="BIFUNCTIONAL DTTP/UTP PYROPHOSPHATASE/METHYLTRANSFERASE PROTEIN-RELATED"/>
    <property type="match status" value="1"/>
</dbReference>
<dbReference type="GO" id="GO:0005737">
    <property type="term" value="C:cytoplasm"/>
    <property type="evidence" value="ECO:0007669"/>
    <property type="project" value="UniProtKB-SubCell"/>
</dbReference>
<keyword evidence="2 3" id="KW-0378">Hydrolase</keyword>
<comment type="similarity">
    <text evidence="3">Belongs to the Maf family. YhdE subfamily.</text>
</comment>
<feature type="site" description="Important for substrate specificity" evidence="3">
    <location>
        <position position="163"/>
    </location>
</feature>
<comment type="caution">
    <text evidence="3">Lacks conserved residue(s) required for the propagation of feature annotation.</text>
</comment>
<dbReference type="EMBL" id="JACEGA010000001">
    <property type="protein sequence ID" value="MBB2182639.1"/>
    <property type="molecule type" value="Genomic_DNA"/>
</dbReference>
<evidence type="ECO:0000256" key="2">
    <source>
        <dbReference type="ARBA" id="ARBA00022801"/>
    </source>
</evidence>
<gene>
    <name evidence="4" type="primary">maf</name>
    <name evidence="4" type="ORF">H0486_07100</name>
</gene>
<dbReference type="Gene3D" id="3.90.950.10">
    <property type="match status" value="1"/>
</dbReference>
<name>A0A839K134_9FIRM</name>
<dbReference type="SUPFAM" id="SSF52972">
    <property type="entry name" value="ITPase-like"/>
    <property type="match status" value="1"/>
</dbReference>
<dbReference type="AlphaFoldDB" id="A0A839K134"/>